<name>A0AAQ3MHH5_VIGMU</name>
<organism evidence="1 2">
    <name type="scientific">Vigna mungo</name>
    <name type="common">Black gram</name>
    <name type="synonym">Phaseolus mungo</name>
    <dbReference type="NCBI Taxonomy" id="3915"/>
    <lineage>
        <taxon>Eukaryota</taxon>
        <taxon>Viridiplantae</taxon>
        <taxon>Streptophyta</taxon>
        <taxon>Embryophyta</taxon>
        <taxon>Tracheophyta</taxon>
        <taxon>Spermatophyta</taxon>
        <taxon>Magnoliopsida</taxon>
        <taxon>eudicotyledons</taxon>
        <taxon>Gunneridae</taxon>
        <taxon>Pentapetalae</taxon>
        <taxon>rosids</taxon>
        <taxon>fabids</taxon>
        <taxon>Fabales</taxon>
        <taxon>Fabaceae</taxon>
        <taxon>Papilionoideae</taxon>
        <taxon>50 kb inversion clade</taxon>
        <taxon>NPAAA clade</taxon>
        <taxon>indigoferoid/millettioid clade</taxon>
        <taxon>Phaseoleae</taxon>
        <taxon>Vigna</taxon>
    </lineage>
</organism>
<gene>
    <name evidence="1" type="ORF">V8G54_035918</name>
</gene>
<accession>A0AAQ3MHH5</accession>
<evidence type="ECO:0000313" key="1">
    <source>
        <dbReference type="EMBL" id="WVY90404.1"/>
    </source>
</evidence>
<dbReference type="EMBL" id="CP144690">
    <property type="protein sequence ID" value="WVY90404.1"/>
    <property type="molecule type" value="Genomic_DNA"/>
</dbReference>
<protein>
    <submittedName>
        <fullName evidence="1">Uncharacterized protein</fullName>
    </submittedName>
</protein>
<keyword evidence="2" id="KW-1185">Reference proteome</keyword>
<dbReference type="AlphaFoldDB" id="A0AAQ3MHH5"/>
<evidence type="ECO:0000313" key="2">
    <source>
        <dbReference type="Proteomes" id="UP001374535"/>
    </source>
</evidence>
<sequence length="171" mass="18459">MVESFDITAGVISVLTLLEEANGLSDFCSGDERLSSWKRFAEKFKLIVLLKLQVSESSACCDSDFLSALTILPIVELWSEPSSPKDLVDLGLGSKTKLVLGMVSFCPKIKVLLAISKAWSTAKFDGLKSVTLLTNLDLEATSEDLKVLLPGVGILSAENTETKTVPYGNSR</sequence>
<dbReference type="Proteomes" id="UP001374535">
    <property type="component" value="Chromosome 11"/>
</dbReference>
<proteinExistence type="predicted"/>
<reference evidence="1 2" key="1">
    <citation type="journal article" date="2023" name="Life. Sci Alliance">
        <title>Evolutionary insights into 3D genome organization and epigenetic landscape of Vigna mungo.</title>
        <authorList>
            <person name="Junaid A."/>
            <person name="Singh B."/>
            <person name="Bhatia S."/>
        </authorList>
    </citation>
    <scope>NUCLEOTIDE SEQUENCE [LARGE SCALE GENOMIC DNA]</scope>
    <source>
        <strain evidence="1">Urdbean</strain>
    </source>
</reference>